<name>A0A8W8MHC2_MAGGI</name>
<evidence type="ECO:0000313" key="2">
    <source>
        <dbReference type="EnsemblMetazoa" id="G34147.1:cds"/>
    </source>
</evidence>
<dbReference type="Proteomes" id="UP000005408">
    <property type="component" value="Unassembled WGS sequence"/>
</dbReference>
<sequence length="136" mass="15142">MIKSTLLLNIIFILSSSLSYIGFAAKGRCDHELYFNGCCPNEQWDSKRNICVDCQSGYHWINCSRPCQYPYYGSKCGQMCVCEKINCDHISGCKNAPSSVKNGRLLTTSFGISGICSSPNGLFGNDCFYSQEKDQN</sequence>
<evidence type="ECO:0008006" key="4">
    <source>
        <dbReference type="Google" id="ProtNLM"/>
    </source>
</evidence>
<feature type="chain" id="PRO_5036450270" description="TNFR-Cys domain-containing protein" evidence="1">
    <location>
        <begin position="25"/>
        <end position="136"/>
    </location>
</feature>
<keyword evidence="3" id="KW-1185">Reference proteome</keyword>
<evidence type="ECO:0000313" key="3">
    <source>
        <dbReference type="Proteomes" id="UP000005408"/>
    </source>
</evidence>
<organism evidence="2 3">
    <name type="scientific">Magallana gigas</name>
    <name type="common">Pacific oyster</name>
    <name type="synonym">Crassostrea gigas</name>
    <dbReference type="NCBI Taxonomy" id="29159"/>
    <lineage>
        <taxon>Eukaryota</taxon>
        <taxon>Metazoa</taxon>
        <taxon>Spiralia</taxon>
        <taxon>Lophotrochozoa</taxon>
        <taxon>Mollusca</taxon>
        <taxon>Bivalvia</taxon>
        <taxon>Autobranchia</taxon>
        <taxon>Pteriomorphia</taxon>
        <taxon>Ostreida</taxon>
        <taxon>Ostreoidea</taxon>
        <taxon>Ostreidae</taxon>
        <taxon>Magallana</taxon>
    </lineage>
</organism>
<protein>
    <recommendedName>
        <fullName evidence="4">TNFR-Cys domain-containing protein</fullName>
    </recommendedName>
</protein>
<feature type="signal peptide" evidence="1">
    <location>
        <begin position="1"/>
        <end position="24"/>
    </location>
</feature>
<proteinExistence type="predicted"/>
<reference evidence="2" key="1">
    <citation type="submission" date="2022-08" db="UniProtKB">
        <authorList>
            <consortium name="EnsemblMetazoa"/>
        </authorList>
    </citation>
    <scope>IDENTIFICATION</scope>
    <source>
        <strain evidence="2">05x7-T-G4-1.051#20</strain>
    </source>
</reference>
<dbReference type="EnsemblMetazoa" id="G34147.1">
    <property type="protein sequence ID" value="G34147.1:cds"/>
    <property type="gene ID" value="G34147"/>
</dbReference>
<dbReference type="AlphaFoldDB" id="A0A8W8MHC2"/>
<dbReference type="Gene3D" id="2.170.300.10">
    <property type="entry name" value="Tie2 ligand-binding domain superfamily"/>
    <property type="match status" value="1"/>
</dbReference>
<keyword evidence="1" id="KW-0732">Signal</keyword>
<evidence type="ECO:0000256" key="1">
    <source>
        <dbReference type="SAM" id="SignalP"/>
    </source>
</evidence>
<accession>A0A8W8MHC2</accession>